<sequence>MTAAALKDLEDKLWESANNLRANSGLKSSEYATPVLGLIFLKYADNKYKQVEDEIEAALEAQKTSRNKKQAHEIAIDKCGFHLPDTARFDYLLNLPEKESMASAIKAAMEGIERTQEEKNKNILPKDEYASIEKSDRKILPELLKALSDIPEDAEGDVFGKIYEYFLGKFALSEGQKGGQFFTPTSVVKFIVEVIEPYHGTVYDPACGSGGMFVQSAEFIRKRTDKDASDAIYVSGQEKTGDTVKLAKMNLMVNGLRGDIKQANSYADDPYDSYGAFDFVMANPPFNVKSVKESTVKNDKRFTAFGLPKNKGKKEDKITDANYLWVSLFATSLNDTGRAGFVMANSASDARNSEYDIRKQVVDAGIVDVMVTMPSNMFYTVTLPATLWFFDKAKVNTDRKDKILFIDARNVYKQLTRAHREWTEEHVRNLGMITRLYRGQNDRFINLVNEYLQKAQPLVMESEKSLENYILQLQYQTEYLEKYITEATPQHTKAQLKKKETFAWTSKWKALQQTAIAFPDTFPYAGDIQKKITTVVEATQTQTVAEANTAQQQLASELQNLVESHQAHQKVLANYVKQLEALLVFAEKQLKLKKKNVWNSCFAKAPKKVLEVAQKEYRKPFDELAYYYESMAWLHQRFPKAEYQDVVGLCKLADQQEIVDEQDYSLNPGRYVGVEIEEDHLTEEEFSEKMKTFNKELQALNKHSNTLETEINSAISKLF</sequence>
<keyword evidence="3" id="KW-0489">Methyltransferase</keyword>
<feature type="domain" description="N6 adenine-specific DNA methyltransferase N-terminal" evidence="10">
    <location>
        <begin position="9"/>
        <end position="146"/>
    </location>
</feature>
<dbReference type="EMBL" id="QBKT01000002">
    <property type="protein sequence ID" value="PTX63084.1"/>
    <property type="molecule type" value="Genomic_DNA"/>
</dbReference>
<feature type="coiled-coil region" evidence="8">
    <location>
        <begin position="544"/>
        <end position="596"/>
    </location>
</feature>
<protein>
    <recommendedName>
        <fullName evidence="2">site-specific DNA-methyltransferase (adenine-specific)</fullName>
        <ecNumber evidence="2">2.1.1.72</ecNumber>
    </recommendedName>
</protein>
<dbReference type="Proteomes" id="UP000244090">
    <property type="component" value="Unassembled WGS sequence"/>
</dbReference>
<accession>A0A2T6C448</accession>
<feature type="coiled-coil region" evidence="8">
    <location>
        <begin position="683"/>
        <end position="717"/>
    </location>
</feature>
<evidence type="ECO:0000256" key="5">
    <source>
        <dbReference type="ARBA" id="ARBA00022691"/>
    </source>
</evidence>
<dbReference type="AlphaFoldDB" id="A0A2T6C448"/>
<evidence type="ECO:0000313" key="12">
    <source>
        <dbReference type="Proteomes" id="UP000244090"/>
    </source>
</evidence>
<comment type="similarity">
    <text evidence="1">Belongs to the N(4)/N(6)-methyltransferase family.</text>
</comment>
<dbReference type="RefSeq" id="WP_108114044.1">
    <property type="nucleotide sequence ID" value="NZ_QBKT01000002.1"/>
</dbReference>
<dbReference type="Gene3D" id="3.40.50.150">
    <property type="entry name" value="Vaccinia Virus protein VP39"/>
    <property type="match status" value="1"/>
</dbReference>
<dbReference type="Pfam" id="PF02384">
    <property type="entry name" value="N6_Mtase"/>
    <property type="match status" value="1"/>
</dbReference>
<evidence type="ECO:0000259" key="10">
    <source>
        <dbReference type="Pfam" id="PF12161"/>
    </source>
</evidence>
<proteinExistence type="inferred from homology"/>
<keyword evidence="4" id="KW-0808">Transferase</keyword>
<keyword evidence="8" id="KW-0175">Coiled coil</keyword>
<dbReference type="Pfam" id="PF12161">
    <property type="entry name" value="HsdM_N"/>
    <property type="match status" value="1"/>
</dbReference>
<dbReference type="InterPro" id="IPR029063">
    <property type="entry name" value="SAM-dependent_MTases_sf"/>
</dbReference>
<dbReference type="InterPro" id="IPR003356">
    <property type="entry name" value="DNA_methylase_A-5"/>
</dbReference>
<evidence type="ECO:0000256" key="3">
    <source>
        <dbReference type="ARBA" id="ARBA00022603"/>
    </source>
</evidence>
<name>A0A2T6C448_9FLAO</name>
<dbReference type="Gene3D" id="1.20.1260.30">
    <property type="match status" value="1"/>
</dbReference>
<gene>
    <name evidence="11" type="ORF">C8N46_102487</name>
</gene>
<evidence type="ECO:0000256" key="4">
    <source>
        <dbReference type="ARBA" id="ARBA00022679"/>
    </source>
</evidence>
<evidence type="ECO:0000256" key="6">
    <source>
        <dbReference type="ARBA" id="ARBA00022747"/>
    </source>
</evidence>
<dbReference type="PRINTS" id="PR00507">
    <property type="entry name" value="N12N6MTFRASE"/>
</dbReference>
<evidence type="ECO:0000256" key="1">
    <source>
        <dbReference type="ARBA" id="ARBA00006594"/>
    </source>
</evidence>
<feature type="domain" description="DNA methylase adenine-specific" evidence="9">
    <location>
        <begin position="156"/>
        <end position="435"/>
    </location>
</feature>
<dbReference type="OrthoDB" id="9814572at2"/>
<evidence type="ECO:0000313" key="11">
    <source>
        <dbReference type="EMBL" id="PTX63084.1"/>
    </source>
</evidence>
<dbReference type="GO" id="GO:0032259">
    <property type="term" value="P:methylation"/>
    <property type="evidence" value="ECO:0007669"/>
    <property type="project" value="UniProtKB-KW"/>
</dbReference>
<dbReference type="InterPro" id="IPR038333">
    <property type="entry name" value="T1MK-like_N_sf"/>
</dbReference>
<evidence type="ECO:0000259" key="9">
    <source>
        <dbReference type="Pfam" id="PF02384"/>
    </source>
</evidence>
<dbReference type="InterPro" id="IPR022749">
    <property type="entry name" value="D12N6_MeTrfase_N"/>
</dbReference>
<keyword evidence="5" id="KW-0949">S-adenosyl-L-methionine</keyword>
<dbReference type="EC" id="2.1.1.72" evidence="2"/>
<organism evidence="11 12">
    <name type="scientific">Kordia periserrulae</name>
    <dbReference type="NCBI Taxonomy" id="701523"/>
    <lineage>
        <taxon>Bacteria</taxon>
        <taxon>Pseudomonadati</taxon>
        <taxon>Bacteroidota</taxon>
        <taxon>Flavobacteriia</taxon>
        <taxon>Flavobacteriales</taxon>
        <taxon>Flavobacteriaceae</taxon>
        <taxon>Kordia</taxon>
    </lineage>
</organism>
<evidence type="ECO:0000256" key="2">
    <source>
        <dbReference type="ARBA" id="ARBA00011900"/>
    </source>
</evidence>
<dbReference type="PANTHER" id="PTHR42998:SF1">
    <property type="entry name" value="TYPE I RESTRICTION ENZYME HINDI METHYLASE SUBUNIT"/>
    <property type="match status" value="1"/>
</dbReference>
<feature type="coiled-coil region" evidence="8">
    <location>
        <begin position="41"/>
        <end position="68"/>
    </location>
</feature>
<dbReference type="GO" id="GO:0009307">
    <property type="term" value="P:DNA restriction-modification system"/>
    <property type="evidence" value="ECO:0007669"/>
    <property type="project" value="UniProtKB-KW"/>
</dbReference>
<evidence type="ECO:0000256" key="8">
    <source>
        <dbReference type="SAM" id="Coils"/>
    </source>
</evidence>
<dbReference type="GO" id="GO:0009007">
    <property type="term" value="F:site-specific DNA-methyltransferase (adenine-specific) activity"/>
    <property type="evidence" value="ECO:0007669"/>
    <property type="project" value="UniProtKB-EC"/>
</dbReference>
<keyword evidence="6" id="KW-0680">Restriction system</keyword>
<keyword evidence="12" id="KW-1185">Reference proteome</keyword>
<dbReference type="GO" id="GO:0003677">
    <property type="term" value="F:DNA binding"/>
    <property type="evidence" value="ECO:0007669"/>
    <property type="project" value="InterPro"/>
</dbReference>
<dbReference type="InterPro" id="IPR052916">
    <property type="entry name" value="Type-I_RE_MTase_Subunit"/>
</dbReference>
<dbReference type="SUPFAM" id="SSF53335">
    <property type="entry name" value="S-adenosyl-L-methionine-dependent methyltransferases"/>
    <property type="match status" value="1"/>
</dbReference>
<comment type="catalytic activity">
    <reaction evidence="7">
        <text>a 2'-deoxyadenosine in DNA + S-adenosyl-L-methionine = an N(6)-methyl-2'-deoxyadenosine in DNA + S-adenosyl-L-homocysteine + H(+)</text>
        <dbReference type="Rhea" id="RHEA:15197"/>
        <dbReference type="Rhea" id="RHEA-COMP:12418"/>
        <dbReference type="Rhea" id="RHEA-COMP:12419"/>
        <dbReference type="ChEBI" id="CHEBI:15378"/>
        <dbReference type="ChEBI" id="CHEBI:57856"/>
        <dbReference type="ChEBI" id="CHEBI:59789"/>
        <dbReference type="ChEBI" id="CHEBI:90615"/>
        <dbReference type="ChEBI" id="CHEBI:90616"/>
        <dbReference type="EC" id="2.1.1.72"/>
    </reaction>
</comment>
<dbReference type="GO" id="GO:0008170">
    <property type="term" value="F:N-methyltransferase activity"/>
    <property type="evidence" value="ECO:0007669"/>
    <property type="project" value="InterPro"/>
</dbReference>
<dbReference type="PANTHER" id="PTHR42998">
    <property type="entry name" value="TYPE I RESTRICTION ENZYME HINDVIIP M PROTEIN-RELATED"/>
    <property type="match status" value="1"/>
</dbReference>
<reference evidence="11 12" key="1">
    <citation type="submission" date="2018-04" db="EMBL/GenBank/DDBJ databases">
        <title>Genomic Encyclopedia of Archaeal and Bacterial Type Strains, Phase II (KMG-II): from individual species to whole genera.</title>
        <authorList>
            <person name="Goeker M."/>
        </authorList>
    </citation>
    <scope>NUCLEOTIDE SEQUENCE [LARGE SCALE GENOMIC DNA]</scope>
    <source>
        <strain evidence="11 12">DSM 25731</strain>
    </source>
</reference>
<evidence type="ECO:0000256" key="7">
    <source>
        <dbReference type="ARBA" id="ARBA00047942"/>
    </source>
</evidence>
<comment type="caution">
    <text evidence="11">The sequence shown here is derived from an EMBL/GenBank/DDBJ whole genome shotgun (WGS) entry which is preliminary data.</text>
</comment>